<evidence type="ECO:0000256" key="1">
    <source>
        <dbReference type="SAM" id="MobiDB-lite"/>
    </source>
</evidence>
<accession>A0ABD0KSP2</accession>
<proteinExistence type="predicted"/>
<evidence type="ECO:0000313" key="3">
    <source>
        <dbReference type="Proteomes" id="UP001519460"/>
    </source>
</evidence>
<feature type="region of interest" description="Disordered" evidence="1">
    <location>
        <begin position="1"/>
        <end position="24"/>
    </location>
</feature>
<feature type="compositionally biased region" description="Basic and acidic residues" evidence="1">
    <location>
        <begin position="1"/>
        <end position="13"/>
    </location>
</feature>
<reference evidence="2 3" key="1">
    <citation type="journal article" date="2023" name="Sci. Data">
        <title>Genome assembly of the Korean intertidal mud-creeper Batillaria attramentaria.</title>
        <authorList>
            <person name="Patra A.K."/>
            <person name="Ho P.T."/>
            <person name="Jun S."/>
            <person name="Lee S.J."/>
            <person name="Kim Y."/>
            <person name="Won Y.J."/>
        </authorList>
    </citation>
    <scope>NUCLEOTIDE SEQUENCE [LARGE SCALE GENOMIC DNA]</scope>
    <source>
        <strain evidence="2">Wonlab-2016</strain>
    </source>
</reference>
<evidence type="ECO:0000313" key="2">
    <source>
        <dbReference type="EMBL" id="KAK7490229.1"/>
    </source>
</evidence>
<comment type="caution">
    <text evidence="2">The sequence shown here is derived from an EMBL/GenBank/DDBJ whole genome shotgun (WGS) entry which is preliminary data.</text>
</comment>
<keyword evidence="3" id="KW-1185">Reference proteome</keyword>
<dbReference type="EMBL" id="JACVVK020000129">
    <property type="protein sequence ID" value="KAK7490229.1"/>
    <property type="molecule type" value="Genomic_DNA"/>
</dbReference>
<protein>
    <submittedName>
        <fullName evidence="2">Uncharacterized protein</fullName>
    </submittedName>
</protein>
<name>A0ABD0KSP2_9CAEN</name>
<gene>
    <name evidence="2" type="ORF">BaRGS_00018574</name>
</gene>
<organism evidence="2 3">
    <name type="scientific">Batillaria attramentaria</name>
    <dbReference type="NCBI Taxonomy" id="370345"/>
    <lineage>
        <taxon>Eukaryota</taxon>
        <taxon>Metazoa</taxon>
        <taxon>Spiralia</taxon>
        <taxon>Lophotrochozoa</taxon>
        <taxon>Mollusca</taxon>
        <taxon>Gastropoda</taxon>
        <taxon>Caenogastropoda</taxon>
        <taxon>Sorbeoconcha</taxon>
        <taxon>Cerithioidea</taxon>
        <taxon>Batillariidae</taxon>
        <taxon>Batillaria</taxon>
    </lineage>
</organism>
<dbReference type="Proteomes" id="UP001519460">
    <property type="component" value="Unassembled WGS sequence"/>
</dbReference>
<sequence>MKTGTRELEEGLERGWGGMDGGGVRDGREAGVELMTVAMQSAVLSELFLSPCHLPTDLGCPPSRRG</sequence>
<dbReference type="AlphaFoldDB" id="A0ABD0KSP2"/>